<gene>
    <name evidence="2" type="ORF">PgNI_03772</name>
</gene>
<organism evidence="1 2">
    <name type="scientific">Pyricularia grisea</name>
    <name type="common">Crabgrass-specific blast fungus</name>
    <name type="synonym">Magnaporthe grisea</name>
    <dbReference type="NCBI Taxonomy" id="148305"/>
    <lineage>
        <taxon>Eukaryota</taxon>
        <taxon>Fungi</taxon>
        <taxon>Dikarya</taxon>
        <taxon>Ascomycota</taxon>
        <taxon>Pezizomycotina</taxon>
        <taxon>Sordariomycetes</taxon>
        <taxon>Sordariomycetidae</taxon>
        <taxon>Magnaporthales</taxon>
        <taxon>Pyriculariaceae</taxon>
        <taxon>Pyricularia</taxon>
    </lineage>
</organism>
<evidence type="ECO:0000313" key="1">
    <source>
        <dbReference type="Proteomes" id="UP000515153"/>
    </source>
</evidence>
<dbReference type="AlphaFoldDB" id="A0A6P8BEV6"/>
<proteinExistence type="predicted"/>
<sequence>VRGVLVFFFLFFFSSLFFCLSVFSVSLSNGLSRKCSLASIWCAWLGSAHTKDNHSRQPTFQRTEARNSNLTPANCLIVKGLGVIQPTLPHLSGVDTYHTVRSR</sequence>
<dbReference type="RefSeq" id="XP_030985773.1">
    <property type="nucleotide sequence ID" value="XM_031123825.1"/>
</dbReference>
<evidence type="ECO:0000313" key="2">
    <source>
        <dbReference type="RefSeq" id="XP_030985773.1"/>
    </source>
</evidence>
<dbReference type="KEGG" id="pgri:PgNI_03772"/>
<reference evidence="2" key="1">
    <citation type="journal article" date="2019" name="Mol. Biol. Evol.">
        <title>Blast fungal genomes show frequent chromosomal changes, gene gains and losses, and effector gene turnover.</title>
        <authorList>
            <person name="Gomez Luciano L.B."/>
            <person name="Jason Tsai I."/>
            <person name="Chuma I."/>
            <person name="Tosa Y."/>
            <person name="Chen Y.H."/>
            <person name="Li J.Y."/>
            <person name="Li M.Y."/>
            <person name="Jade Lu M.Y."/>
            <person name="Nakayashiki H."/>
            <person name="Li W.H."/>
        </authorList>
    </citation>
    <scope>NUCLEOTIDE SEQUENCE</scope>
    <source>
        <strain evidence="2">NI907</strain>
    </source>
</reference>
<name>A0A6P8BEV6_PYRGI</name>
<dbReference type="Proteomes" id="UP000515153">
    <property type="component" value="Unplaced"/>
</dbReference>
<reference evidence="2" key="2">
    <citation type="submission" date="2019-10" db="EMBL/GenBank/DDBJ databases">
        <authorList>
            <consortium name="NCBI Genome Project"/>
        </authorList>
    </citation>
    <scope>NUCLEOTIDE SEQUENCE</scope>
    <source>
        <strain evidence="2">NI907</strain>
    </source>
</reference>
<dbReference type="GeneID" id="41958734"/>
<feature type="non-terminal residue" evidence="2">
    <location>
        <position position="1"/>
    </location>
</feature>
<keyword evidence="1" id="KW-1185">Reference proteome</keyword>
<accession>A0A6P8BEV6</accession>
<reference evidence="2" key="3">
    <citation type="submission" date="2025-08" db="UniProtKB">
        <authorList>
            <consortium name="RefSeq"/>
        </authorList>
    </citation>
    <scope>IDENTIFICATION</scope>
    <source>
        <strain evidence="2">NI907</strain>
    </source>
</reference>
<protein>
    <submittedName>
        <fullName evidence="2">Uncharacterized protein</fullName>
    </submittedName>
</protein>